<name>A0A840AFA0_9PROT</name>
<comment type="caution">
    <text evidence="2">The sequence shown here is derived from an EMBL/GenBank/DDBJ whole genome shotgun (WGS) entry which is preliminary data.</text>
</comment>
<sequence>MFPFTMAFQPVVDLEEQRIEAHEALVRGPEGEGAATVLAQLTPQNLYAFDQACRVKAIELAARLGLQGRLNINFLPNAVYQPRACIQVSLQAARRHGFPIDRLTFEFTENERVQDPAHTRSIIEEYRRQGFQIALDDFGTGYSGLARLAELRPDILKLDRRVIQDCDRDPVRLAIIRSLVTMARDIGVKLVAEGVEREGEMEVLRAAGMRYMQGFHFARPVFEGLSRWPLRD</sequence>
<protein>
    <submittedName>
        <fullName evidence="2">EAL domain-containing protein (Putative c-di-GMP-specific phosphodiesterase class I)</fullName>
    </submittedName>
</protein>
<feature type="domain" description="EAL" evidence="1">
    <location>
        <begin position="1"/>
        <end position="232"/>
    </location>
</feature>
<dbReference type="InterPro" id="IPR035919">
    <property type="entry name" value="EAL_sf"/>
</dbReference>
<dbReference type="GO" id="GO:0071111">
    <property type="term" value="F:cyclic-guanylate-specific phosphodiesterase activity"/>
    <property type="evidence" value="ECO:0007669"/>
    <property type="project" value="InterPro"/>
</dbReference>
<dbReference type="EMBL" id="JACIDJ010000004">
    <property type="protein sequence ID" value="MBB3899153.1"/>
    <property type="molecule type" value="Genomic_DNA"/>
</dbReference>
<dbReference type="CDD" id="cd01948">
    <property type="entry name" value="EAL"/>
    <property type="match status" value="1"/>
</dbReference>
<dbReference type="InterPro" id="IPR050706">
    <property type="entry name" value="Cyclic-di-GMP_PDE-like"/>
</dbReference>
<dbReference type="PROSITE" id="PS50883">
    <property type="entry name" value="EAL"/>
    <property type="match status" value="1"/>
</dbReference>
<dbReference type="SMART" id="SM00052">
    <property type="entry name" value="EAL"/>
    <property type="match status" value="1"/>
</dbReference>
<organism evidence="2 3">
    <name type="scientific">Roseococcus suduntuyensis</name>
    <dbReference type="NCBI Taxonomy" id="455361"/>
    <lineage>
        <taxon>Bacteria</taxon>
        <taxon>Pseudomonadati</taxon>
        <taxon>Pseudomonadota</taxon>
        <taxon>Alphaproteobacteria</taxon>
        <taxon>Acetobacterales</taxon>
        <taxon>Roseomonadaceae</taxon>
        <taxon>Roseococcus</taxon>
    </lineage>
</organism>
<evidence type="ECO:0000313" key="2">
    <source>
        <dbReference type="EMBL" id="MBB3899153.1"/>
    </source>
</evidence>
<evidence type="ECO:0000313" key="3">
    <source>
        <dbReference type="Proteomes" id="UP000553193"/>
    </source>
</evidence>
<dbReference type="Proteomes" id="UP000553193">
    <property type="component" value="Unassembled WGS sequence"/>
</dbReference>
<gene>
    <name evidence="2" type="ORF">GGQ83_002601</name>
</gene>
<dbReference type="AlphaFoldDB" id="A0A840AFA0"/>
<evidence type="ECO:0000259" key="1">
    <source>
        <dbReference type="PROSITE" id="PS50883"/>
    </source>
</evidence>
<dbReference type="RefSeq" id="WP_184384664.1">
    <property type="nucleotide sequence ID" value="NZ_JACIDJ010000004.1"/>
</dbReference>
<reference evidence="2 3" key="1">
    <citation type="submission" date="2020-08" db="EMBL/GenBank/DDBJ databases">
        <title>Genomic Encyclopedia of Type Strains, Phase IV (KMG-IV): sequencing the most valuable type-strain genomes for metagenomic binning, comparative biology and taxonomic classification.</title>
        <authorList>
            <person name="Goeker M."/>
        </authorList>
    </citation>
    <scope>NUCLEOTIDE SEQUENCE [LARGE SCALE GENOMIC DNA]</scope>
    <source>
        <strain evidence="2 3">DSM 19979</strain>
    </source>
</reference>
<dbReference type="PANTHER" id="PTHR33121">
    <property type="entry name" value="CYCLIC DI-GMP PHOSPHODIESTERASE PDEF"/>
    <property type="match status" value="1"/>
</dbReference>
<dbReference type="InterPro" id="IPR001633">
    <property type="entry name" value="EAL_dom"/>
</dbReference>
<dbReference type="Gene3D" id="3.20.20.450">
    <property type="entry name" value="EAL domain"/>
    <property type="match status" value="1"/>
</dbReference>
<accession>A0A840AFA0</accession>
<keyword evidence="3" id="KW-1185">Reference proteome</keyword>
<dbReference type="Pfam" id="PF00563">
    <property type="entry name" value="EAL"/>
    <property type="match status" value="1"/>
</dbReference>
<dbReference type="PANTHER" id="PTHR33121:SF15">
    <property type="entry name" value="BLUE LIGHT- AND TEMPERATURE-REGULATED ANTIREPRESSOR BLUF"/>
    <property type="match status" value="1"/>
</dbReference>
<proteinExistence type="predicted"/>
<dbReference type="SUPFAM" id="SSF141868">
    <property type="entry name" value="EAL domain-like"/>
    <property type="match status" value="1"/>
</dbReference>